<sequence length="69" mass="8251">MGEVIRIKGLKYPNVQHYEWEGELVYKTPEYVIVLCKPGRKFIHYSRDTTFTFHNTSLEYFSLKEGFTD</sequence>
<evidence type="ECO:0000313" key="1">
    <source>
        <dbReference type="EMBL" id="MEI5906836.1"/>
    </source>
</evidence>
<proteinExistence type="predicted"/>
<accession>A0ABU8HCC6</accession>
<dbReference type="EMBL" id="JBBAXC010000004">
    <property type="protein sequence ID" value="MEI5906836.1"/>
    <property type="molecule type" value="Genomic_DNA"/>
</dbReference>
<protein>
    <submittedName>
        <fullName evidence="1">Uncharacterized protein</fullName>
    </submittedName>
</protein>
<evidence type="ECO:0000313" key="2">
    <source>
        <dbReference type="Proteomes" id="UP001312865"/>
    </source>
</evidence>
<comment type="caution">
    <text evidence="1">The sequence shown here is derived from an EMBL/GenBank/DDBJ whole genome shotgun (WGS) entry which is preliminary data.</text>
</comment>
<dbReference type="RefSeq" id="WP_336586262.1">
    <property type="nucleotide sequence ID" value="NZ_JBBAXC010000004.1"/>
</dbReference>
<dbReference type="Proteomes" id="UP001312865">
    <property type="component" value="Unassembled WGS sequence"/>
</dbReference>
<gene>
    <name evidence="1" type="ORF">WAK64_07155</name>
</gene>
<reference evidence="1 2" key="1">
    <citation type="journal article" date="2018" name="J. Microbiol.">
        <title>Bacillus spongiae sp. nov., isolated from sponge of Jeju Island.</title>
        <authorList>
            <person name="Lee G.E."/>
            <person name="Im W.T."/>
            <person name="Park J.S."/>
        </authorList>
    </citation>
    <scope>NUCLEOTIDE SEQUENCE [LARGE SCALE GENOMIC DNA]</scope>
    <source>
        <strain evidence="1 2">135PIL107-10</strain>
    </source>
</reference>
<keyword evidence="2" id="KW-1185">Reference proteome</keyword>
<name>A0ABU8HCC6_9BACI</name>
<organism evidence="1 2">
    <name type="scientific">Bacillus spongiae</name>
    <dbReference type="NCBI Taxonomy" id="2683610"/>
    <lineage>
        <taxon>Bacteria</taxon>
        <taxon>Bacillati</taxon>
        <taxon>Bacillota</taxon>
        <taxon>Bacilli</taxon>
        <taxon>Bacillales</taxon>
        <taxon>Bacillaceae</taxon>
        <taxon>Bacillus</taxon>
    </lineage>
</organism>